<dbReference type="Pfam" id="PF04012">
    <property type="entry name" value="PspA_IM30"/>
    <property type="match status" value="1"/>
</dbReference>
<dbReference type="AlphaFoldDB" id="A0A381ZWC1"/>
<organism evidence="3">
    <name type="scientific">marine metagenome</name>
    <dbReference type="NCBI Taxonomy" id="408172"/>
    <lineage>
        <taxon>unclassified sequences</taxon>
        <taxon>metagenomes</taxon>
        <taxon>ecological metagenomes</taxon>
    </lineage>
</organism>
<comment type="similarity">
    <text evidence="1">Belongs to the PspA/Vipp/IM30 family.</text>
</comment>
<name>A0A381ZWC1_9ZZZZ</name>
<feature type="coiled-coil region" evidence="2">
    <location>
        <begin position="54"/>
        <end position="121"/>
    </location>
</feature>
<reference evidence="3" key="1">
    <citation type="submission" date="2018-05" db="EMBL/GenBank/DDBJ databases">
        <authorList>
            <person name="Lanie J.A."/>
            <person name="Ng W.-L."/>
            <person name="Kazmierczak K.M."/>
            <person name="Andrzejewski T.M."/>
            <person name="Davidsen T.M."/>
            <person name="Wayne K.J."/>
            <person name="Tettelin H."/>
            <person name="Glass J.I."/>
            <person name="Rusch D."/>
            <person name="Podicherti R."/>
            <person name="Tsui H.-C.T."/>
            <person name="Winkler M.E."/>
        </authorList>
    </citation>
    <scope>NUCLEOTIDE SEQUENCE</scope>
</reference>
<proteinExistence type="inferred from homology"/>
<evidence type="ECO:0008006" key="4">
    <source>
        <dbReference type="Google" id="ProtNLM"/>
    </source>
</evidence>
<evidence type="ECO:0000256" key="1">
    <source>
        <dbReference type="ARBA" id="ARBA00043985"/>
    </source>
</evidence>
<keyword evidence="2" id="KW-0175">Coiled coil</keyword>
<sequence>MGMLSRMSTIVKSKMNRILDSAEDPNETLDFAYEKQLEMLRGVKRGVVDMVAAKRRIQQQASTVQANVERLGEQAGQALNAGREDLARLALQRKQAAMIELQGLDEQIAGMELEQEKLTAAEQRLSAKVTAFRTKKEIIKAQYTAAQAQVRIGSALSGLSEEMGDVSLAVERAETKTENLRSRAGAIDELAQLGVLDDFSGSQDPLSKELEAITSAQGVEDELAALKAGPPSAERKQLPGA</sequence>
<dbReference type="PANTHER" id="PTHR31088">
    <property type="entry name" value="MEMBRANE-ASSOCIATED PROTEIN VIPP1, CHLOROPLASTIC"/>
    <property type="match status" value="1"/>
</dbReference>
<dbReference type="InterPro" id="IPR007157">
    <property type="entry name" value="PspA_VIPP1"/>
</dbReference>
<dbReference type="EMBL" id="UINC01022756">
    <property type="protein sequence ID" value="SVA93033.1"/>
    <property type="molecule type" value="Genomic_DNA"/>
</dbReference>
<protein>
    <recommendedName>
        <fullName evidence="4">Phage shock protein A</fullName>
    </recommendedName>
</protein>
<gene>
    <name evidence="3" type="ORF">METZ01_LOCUS145887</name>
</gene>
<evidence type="ECO:0000256" key="2">
    <source>
        <dbReference type="SAM" id="Coils"/>
    </source>
</evidence>
<evidence type="ECO:0000313" key="3">
    <source>
        <dbReference type="EMBL" id="SVA93033.1"/>
    </source>
</evidence>
<dbReference type="PANTHER" id="PTHR31088:SF6">
    <property type="entry name" value="PHAGE SHOCK PROTEIN A"/>
    <property type="match status" value="1"/>
</dbReference>
<accession>A0A381ZWC1</accession>